<protein>
    <submittedName>
        <fullName evidence="1">Uncharacterized protein</fullName>
    </submittedName>
</protein>
<evidence type="ECO:0000313" key="1">
    <source>
        <dbReference type="EMBL" id="KAK3293331.1"/>
    </source>
</evidence>
<organism evidence="1 2">
    <name type="scientific">Chaetomium fimeti</name>
    <dbReference type="NCBI Taxonomy" id="1854472"/>
    <lineage>
        <taxon>Eukaryota</taxon>
        <taxon>Fungi</taxon>
        <taxon>Dikarya</taxon>
        <taxon>Ascomycota</taxon>
        <taxon>Pezizomycotina</taxon>
        <taxon>Sordariomycetes</taxon>
        <taxon>Sordariomycetidae</taxon>
        <taxon>Sordariales</taxon>
        <taxon>Chaetomiaceae</taxon>
        <taxon>Chaetomium</taxon>
    </lineage>
</organism>
<dbReference type="AlphaFoldDB" id="A0AAE0HCZ2"/>
<dbReference type="EMBL" id="JAUEPN010000006">
    <property type="protein sequence ID" value="KAK3293331.1"/>
    <property type="molecule type" value="Genomic_DNA"/>
</dbReference>
<gene>
    <name evidence="1" type="ORF">B0H64DRAFT_210556</name>
</gene>
<reference evidence="1" key="2">
    <citation type="submission" date="2023-06" db="EMBL/GenBank/DDBJ databases">
        <authorList>
            <consortium name="Lawrence Berkeley National Laboratory"/>
            <person name="Haridas S."/>
            <person name="Hensen N."/>
            <person name="Bonometti L."/>
            <person name="Westerberg I."/>
            <person name="Brannstrom I.O."/>
            <person name="Guillou S."/>
            <person name="Cros-Aarteil S."/>
            <person name="Calhoun S."/>
            <person name="Kuo A."/>
            <person name="Mondo S."/>
            <person name="Pangilinan J."/>
            <person name="Riley R."/>
            <person name="Labutti K."/>
            <person name="Andreopoulos B."/>
            <person name="Lipzen A."/>
            <person name="Chen C."/>
            <person name="Yanf M."/>
            <person name="Daum C."/>
            <person name="Ng V."/>
            <person name="Clum A."/>
            <person name="Steindorff A."/>
            <person name="Ohm R."/>
            <person name="Martin F."/>
            <person name="Silar P."/>
            <person name="Natvig D."/>
            <person name="Lalanne C."/>
            <person name="Gautier V."/>
            <person name="Ament-Velasquez S.L."/>
            <person name="Kruys A."/>
            <person name="Hutchinson M.I."/>
            <person name="Powell A.J."/>
            <person name="Barry K."/>
            <person name="Miller A.N."/>
            <person name="Grigoriev I.V."/>
            <person name="Debuchy R."/>
            <person name="Gladieux P."/>
            <person name="Thoren M.H."/>
            <person name="Johannesson H."/>
        </authorList>
    </citation>
    <scope>NUCLEOTIDE SEQUENCE</scope>
    <source>
        <strain evidence="1">CBS 168.71</strain>
    </source>
</reference>
<dbReference type="RefSeq" id="XP_062656845.1">
    <property type="nucleotide sequence ID" value="XM_062799414.1"/>
</dbReference>
<dbReference type="GeneID" id="87836362"/>
<sequence length="207" mass="22128">MDGLDGTTLEGFHQQHTACAWDTVQPECRILQTATHGVLAIDYKAPANGHSMTHVELTVSTSGPWVSPPALPAPVADAFGQRRTVSSGSRPSAVDCVYDMRWASRIETGTIRPGWGIHIACYSRASSSWRREGKTVGCPLGACYGGSQRPSVGYHQRTPPINTTLVPVRVSPFPDGPSRQVAATQNESSHVLRPSWAVRGSLGVAIA</sequence>
<evidence type="ECO:0000313" key="2">
    <source>
        <dbReference type="Proteomes" id="UP001278766"/>
    </source>
</evidence>
<reference evidence="1" key="1">
    <citation type="journal article" date="2023" name="Mol. Phylogenet. Evol.">
        <title>Genome-scale phylogeny and comparative genomics of the fungal order Sordariales.</title>
        <authorList>
            <person name="Hensen N."/>
            <person name="Bonometti L."/>
            <person name="Westerberg I."/>
            <person name="Brannstrom I.O."/>
            <person name="Guillou S."/>
            <person name="Cros-Aarteil S."/>
            <person name="Calhoun S."/>
            <person name="Haridas S."/>
            <person name="Kuo A."/>
            <person name="Mondo S."/>
            <person name="Pangilinan J."/>
            <person name="Riley R."/>
            <person name="LaButti K."/>
            <person name="Andreopoulos B."/>
            <person name="Lipzen A."/>
            <person name="Chen C."/>
            <person name="Yan M."/>
            <person name="Daum C."/>
            <person name="Ng V."/>
            <person name="Clum A."/>
            <person name="Steindorff A."/>
            <person name="Ohm R.A."/>
            <person name="Martin F."/>
            <person name="Silar P."/>
            <person name="Natvig D.O."/>
            <person name="Lalanne C."/>
            <person name="Gautier V."/>
            <person name="Ament-Velasquez S.L."/>
            <person name="Kruys A."/>
            <person name="Hutchinson M.I."/>
            <person name="Powell A.J."/>
            <person name="Barry K."/>
            <person name="Miller A.N."/>
            <person name="Grigoriev I.V."/>
            <person name="Debuchy R."/>
            <person name="Gladieux P."/>
            <person name="Hiltunen Thoren M."/>
            <person name="Johannesson H."/>
        </authorList>
    </citation>
    <scope>NUCLEOTIDE SEQUENCE</scope>
    <source>
        <strain evidence="1">CBS 168.71</strain>
    </source>
</reference>
<dbReference type="Proteomes" id="UP001278766">
    <property type="component" value="Unassembled WGS sequence"/>
</dbReference>
<comment type="caution">
    <text evidence="1">The sequence shown here is derived from an EMBL/GenBank/DDBJ whole genome shotgun (WGS) entry which is preliminary data.</text>
</comment>
<proteinExistence type="predicted"/>
<name>A0AAE0HCZ2_9PEZI</name>
<accession>A0AAE0HCZ2</accession>
<keyword evidence="2" id="KW-1185">Reference proteome</keyword>